<dbReference type="Proteomes" id="UP000824120">
    <property type="component" value="Chromosome 3"/>
</dbReference>
<comment type="caution">
    <text evidence="1">The sequence shown here is derived from an EMBL/GenBank/DDBJ whole genome shotgun (WGS) entry which is preliminary data.</text>
</comment>
<sequence length="151" mass="17884">MPLHHYLILISWRNKVERGQGICKERGQQYSSTEEWISQVFMINNGTQIKEPGTGISNNVAQKYLQQQQLGEAAPPVNNEEKNNQLETQKVMNKMNIEDRKDDMNILVVEYVGKDEVENQTENEEVRNKDMEETHHWWWLKAKRKKKISSW</sequence>
<proteinExistence type="predicted"/>
<evidence type="ECO:0000313" key="2">
    <source>
        <dbReference type="Proteomes" id="UP000824120"/>
    </source>
</evidence>
<dbReference type="AlphaFoldDB" id="A0A9J5ZNP6"/>
<name>A0A9J5ZNP6_SOLCO</name>
<accession>A0A9J5ZNP6</accession>
<protein>
    <submittedName>
        <fullName evidence="1">Uncharacterized protein</fullName>
    </submittedName>
</protein>
<evidence type="ECO:0000313" key="1">
    <source>
        <dbReference type="EMBL" id="KAG5613722.1"/>
    </source>
</evidence>
<gene>
    <name evidence="1" type="ORF">H5410_013546</name>
</gene>
<organism evidence="1 2">
    <name type="scientific">Solanum commersonii</name>
    <name type="common">Commerson's wild potato</name>
    <name type="synonym">Commerson's nightshade</name>
    <dbReference type="NCBI Taxonomy" id="4109"/>
    <lineage>
        <taxon>Eukaryota</taxon>
        <taxon>Viridiplantae</taxon>
        <taxon>Streptophyta</taxon>
        <taxon>Embryophyta</taxon>
        <taxon>Tracheophyta</taxon>
        <taxon>Spermatophyta</taxon>
        <taxon>Magnoliopsida</taxon>
        <taxon>eudicotyledons</taxon>
        <taxon>Gunneridae</taxon>
        <taxon>Pentapetalae</taxon>
        <taxon>asterids</taxon>
        <taxon>lamiids</taxon>
        <taxon>Solanales</taxon>
        <taxon>Solanaceae</taxon>
        <taxon>Solanoideae</taxon>
        <taxon>Solaneae</taxon>
        <taxon>Solanum</taxon>
    </lineage>
</organism>
<reference evidence="1 2" key="1">
    <citation type="submission" date="2020-09" db="EMBL/GenBank/DDBJ databases">
        <title>De no assembly of potato wild relative species, Solanum commersonii.</title>
        <authorList>
            <person name="Cho K."/>
        </authorList>
    </citation>
    <scope>NUCLEOTIDE SEQUENCE [LARGE SCALE GENOMIC DNA]</scope>
    <source>
        <strain evidence="1">LZ3.2</strain>
        <tissue evidence="1">Leaf</tissue>
    </source>
</reference>
<keyword evidence="2" id="KW-1185">Reference proteome</keyword>
<dbReference type="EMBL" id="JACXVP010000003">
    <property type="protein sequence ID" value="KAG5613722.1"/>
    <property type="molecule type" value="Genomic_DNA"/>
</dbReference>